<protein>
    <submittedName>
        <fullName evidence="1">Uncharacterized protein</fullName>
    </submittedName>
</protein>
<evidence type="ECO:0000313" key="2">
    <source>
        <dbReference type="Proteomes" id="UP000222133"/>
    </source>
</evidence>
<organism evidence="1 2">
    <name type="scientific">Escherichia phage ST32</name>
    <dbReference type="NCBI Taxonomy" id="2005048"/>
    <lineage>
        <taxon>Viruses</taxon>
        <taxon>Duplodnaviria</taxon>
        <taxon>Heunggongvirae</taxon>
        <taxon>Uroviricota</taxon>
        <taxon>Caudoviricetes</taxon>
        <taxon>Chaseviridae</taxon>
        <taxon>Cleopatravirinae</taxon>
        <taxon>Carltongylesvirus</taxon>
        <taxon>Carltongylesvirus ST32</taxon>
    </lineage>
</organism>
<reference evidence="2" key="1">
    <citation type="submission" date="2017-05" db="EMBL/GenBank/DDBJ databases">
        <title>ST32 complete genome sequence.</title>
        <authorList>
            <person name="Liu X."/>
            <person name="Liu H."/>
        </authorList>
    </citation>
    <scope>NUCLEOTIDE SEQUENCE [LARGE SCALE GENOMIC DNA]</scope>
</reference>
<keyword evidence="2" id="KW-1185">Reference proteome</keyword>
<dbReference type="EMBL" id="MF044458">
    <property type="protein sequence ID" value="AWP47862.1"/>
    <property type="molecule type" value="Genomic_DNA"/>
</dbReference>
<accession>A0A2U9DT32</accession>
<gene>
    <name evidence="1" type="ORF">ST32_0029</name>
</gene>
<evidence type="ECO:0000313" key="1">
    <source>
        <dbReference type="EMBL" id="AWP47862.1"/>
    </source>
</evidence>
<sequence>MIRKHSIRVIKARNIHTGEMEAFAFLGGKFYLFGWEGSESKFNFFMNMYSIKELLNNATYAPSFMEYCFGKPVEHLLSKSFIYSWTTNQPMYGVPF</sequence>
<dbReference type="Proteomes" id="UP000222133">
    <property type="component" value="Segment"/>
</dbReference>
<name>A0A2U9DT32_9CAUD</name>
<proteinExistence type="predicted"/>